<dbReference type="AlphaFoldDB" id="A0A512IVR2"/>
<dbReference type="EMBL" id="BJZT01000053">
    <property type="protein sequence ID" value="GEP01802.1"/>
    <property type="molecule type" value="Genomic_DNA"/>
</dbReference>
<sequence>MINRRSVISRFSAIYTFGGFKNSDNSAIATSRFIHECVVFVRSYRDIEKLINSENVLYVVTAFHSENQNGGAAHYRKVDPPSKLEGWHVKDAMGHFYELDEQQICPQMFGAAGDNIIDDYGAFSLAIRYCEMNKASLFIPRKSYVLSKQLTITKPIDISCDNSANIRWLDADDCGIALDYREVNYGLCKVQLPHLFSPAVQANFQIPGYESNSKDYNPSSRCGDGLRIIGGNRQTIEIGYLCGWKNALVLQSTKIKNRKISIENTSIYINTLDFCERGICLSSSEELDQGGISAFDIRINTVWAKIPIYIDSRYCMISAGRIDIAGQAFTNEINGCLVYCLGKNIERVTFNFEWVSAAKSDDSPKGTPEHLVLPFVGGDQKSNGLLTDKANIGYFAGNLCKFFIGIPRSNVLTKGENVSFDKIVRIRDCGVGNIINIQDGESRSNYTMIASEDRGENYFDLLNEGVLLKSGDLCVINSIKLKPGEVKNYWLYHQSLSASDEKRIFIIPYTEGNTNFQTSIMAFDDARRAKRNREIRIKVSSNARLDCFIENFYFVIVIL</sequence>
<dbReference type="Gene3D" id="2.160.20.10">
    <property type="entry name" value="Single-stranded right-handed beta-helix, Pectin lyase-like"/>
    <property type="match status" value="1"/>
</dbReference>
<gene>
    <name evidence="1" type="ORF">MHA02_41890</name>
</gene>
<dbReference type="InterPro" id="IPR012334">
    <property type="entry name" value="Pectin_lyas_fold"/>
</dbReference>
<evidence type="ECO:0000313" key="2">
    <source>
        <dbReference type="Proteomes" id="UP000321258"/>
    </source>
</evidence>
<protein>
    <recommendedName>
        <fullName evidence="3">Pectate lyase superfamily protein domain-containing protein</fullName>
    </recommendedName>
</protein>
<name>A0A512IVR2_9HYPH</name>
<organism evidence="1 2">
    <name type="scientific">Methylobacterium haplocladii</name>
    <dbReference type="NCBI Taxonomy" id="1176176"/>
    <lineage>
        <taxon>Bacteria</taxon>
        <taxon>Pseudomonadati</taxon>
        <taxon>Pseudomonadota</taxon>
        <taxon>Alphaproteobacteria</taxon>
        <taxon>Hyphomicrobiales</taxon>
        <taxon>Methylobacteriaceae</taxon>
        <taxon>Methylobacterium</taxon>
    </lineage>
</organism>
<proteinExistence type="predicted"/>
<evidence type="ECO:0000313" key="1">
    <source>
        <dbReference type="EMBL" id="GEP01802.1"/>
    </source>
</evidence>
<dbReference type="OrthoDB" id="5461292at2"/>
<dbReference type="RefSeq" id="WP_147082453.1">
    <property type="nucleotide sequence ID" value="NZ_BJZT01000053.1"/>
</dbReference>
<evidence type="ECO:0008006" key="3">
    <source>
        <dbReference type="Google" id="ProtNLM"/>
    </source>
</evidence>
<reference evidence="1 2" key="1">
    <citation type="submission" date="2019-07" db="EMBL/GenBank/DDBJ databases">
        <title>Whole genome shotgun sequence of Methylobacterium haplocladii NBRC 107714.</title>
        <authorList>
            <person name="Hosoyama A."/>
            <person name="Uohara A."/>
            <person name="Ohji S."/>
            <person name="Ichikawa N."/>
        </authorList>
    </citation>
    <scope>NUCLEOTIDE SEQUENCE [LARGE SCALE GENOMIC DNA]</scope>
    <source>
        <strain evidence="1 2">NBRC 107714</strain>
    </source>
</reference>
<keyword evidence="2" id="KW-1185">Reference proteome</keyword>
<accession>A0A512IVR2</accession>
<dbReference type="Proteomes" id="UP000321258">
    <property type="component" value="Unassembled WGS sequence"/>
</dbReference>
<comment type="caution">
    <text evidence="1">The sequence shown here is derived from an EMBL/GenBank/DDBJ whole genome shotgun (WGS) entry which is preliminary data.</text>
</comment>